<dbReference type="EMBL" id="QGKX02000095">
    <property type="protein sequence ID" value="KAF3575026.1"/>
    <property type="molecule type" value="Genomic_DNA"/>
</dbReference>
<name>A0A8S9K9I3_BRACR</name>
<protein>
    <submittedName>
        <fullName evidence="1">Uncharacterized protein</fullName>
    </submittedName>
</protein>
<comment type="caution">
    <text evidence="1">The sequence shown here is derived from an EMBL/GenBank/DDBJ whole genome shotgun (WGS) entry which is preliminary data.</text>
</comment>
<dbReference type="Proteomes" id="UP000712600">
    <property type="component" value="Unassembled WGS sequence"/>
</dbReference>
<dbReference type="AlphaFoldDB" id="A0A8S9K9I3"/>
<organism evidence="1">
    <name type="scientific">Brassica cretica</name>
    <name type="common">Mustard</name>
    <dbReference type="NCBI Taxonomy" id="69181"/>
    <lineage>
        <taxon>Eukaryota</taxon>
        <taxon>Viridiplantae</taxon>
        <taxon>Streptophyta</taxon>
        <taxon>Embryophyta</taxon>
        <taxon>Tracheophyta</taxon>
        <taxon>Spermatophyta</taxon>
        <taxon>Magnoliopsida</taxon>
        <taxon>eudicotyledons</taxon>
        <taxon>Gunneridae</taxon>
        <taxon>Pentapetalae</taxon>
        <taxon>rosids</taxon>
        <taxon>malvids</taxon>
        <taxon>Brassicales</taxon>
        <taxon>Brassicaceae</taxon>
        <taxon>Brassiceae</taxon>
        <taxon>Brassica</taxon>
    </lineage>
</organism>
<proteinExistence type="predicted"/>
<sequence length="50" mass="5701">MGLKDQLVTEKDEYDDALQPVFEESLQNQGSLDILELNRLRRALMIGSHA</sequence>
<evidence type="ECO:0000313" key="2">
    <source>
        <dbReference type="EMBL" id="KAF3575026.1"/>
    </source>
</evidence>
<evidence type="ECO:0000313" key="1">
    <source>
        <dbReference type="EMBL" id="KAF2590046.1"/>
    </source>
</evidence>
<gene>
    <name evidence="2" type="ORF">F2Q69_00061494</name>
    <name evidence="1" type="ORF">F2Q70_00040652</name>
</gene>
<reference evidence="1" key="1">
    <citation type="submission" date="2019-12" db="EMBL/GenBank/DDBJ databases">
        <title>Genome sequencing and annotation of Brassica cretica.</title>
        <authorList>
            <person name="Studholme D.J."/>
            <person name="Sarris P.F."/>
        </authorList>
    </citation>
    <scope>NUCLEOTIDE SEQUENCE</scope>
    <source>
        <strain evidence="1">PFS-102/07</strain>
        <tissue evidence="1">Leaf</tissue>
    </source>
</reference>
<dbReference type="EMBL" id="QGKY02000190">
    <property type="protein sequence ID" value="KAF2590046.1"/>
    <property type="molecule type" value="Genomic_DNA"/>
</dbReference>
<accession>A0A8S9K9I3</accession>
<reference evidence="2" key="2">
    <citation type="submission" date="2019-12" db="EMBL/GenBank/DDBJ databases">
        <title>Genome sequencing and annotation of Brassica cretica.</title>
        <authorList>
            <person name="Studholme D.J."/>
            <person name="Sarris P."/>
        </authorList>
    </citation>
    <scope>NUCLEOTIDE SEQUENCE</scope>
    <source>
        <strain evidence="2">PFS-109/04</strain>
        <tissue evidence="2">Leaf</tissue>
    </source>
</reference>